<keyword evidence="9" id="KW-1185">Reference proteome</keyword>
<dbReference type="PANTHER" id="PTHR43807:SF20">
    <property type="entry name" value="FI04487P"/>
    <property type="match status" value="1"/>
</dbReference>
<dbReference type="EMBL" id="FZQA01000008">
    <property type="protein sequence ID" value="SNT75368.1"/>
    <property type="molecule type" value="Genomic_DNA"/>
</dbReference>
<keyword evidence="3 6" id="KW-0032">Aminotransferase</keyword>
<keyword evidence="4 6" id="KW-0808">Transferase</keyword>
<sequence length="388" mass="42504">MPRSLNPVFAERPVTIFAVMSALANEHGAINLGQGFPDEDGPRALLDAAARFVVEGPNQYAPVTGIPELRQAVARANGRFYGLDVDWERETLVVSGATEGLAASFLAFLQPGDEAIVLAPFYDSYAPMIEAAGARARPINLEPPDWRLAEEALAAAITPKTKLIAVNSPHNPTGKVLADDELALIADVCRAHDLIAVCDEVYEHLIFDGRPHRPLMTLPGMRERTVRIGSAGKTFSLTGWRIGYATGPEHLIAGLVKAHQFVAYTTPAHLQRAVALGLDFGDDYYERFVAEMQQKRDRMRAGLEAAGFDVLPCEGTYFMTVDIRSVGYDGDDMAFCREITQKAKVAAVPVSSFYHPAAPGPRRYARFCFCKKDDVLEEAARRLKSYFG</sequence>
<dbReference type="InterPro" id="IPR004838">
    <property type="entry name" value="NHTrfase_class1_PyrdxlP-BS"/>
</dbReference>
<evidence type="ECO:0000256" key="1">
    <source>
        <dbReference type="ARBA" id="ARBA00001933"/>
    </source>
</evidence>
<dbReference type="EC" id="2.6.1.-" evidence="6"/>
<evidence type="ECO:0000256" key="3">
    <source>
        <dbReference type="ARBA" id="ARBA00022576"/>
    </source>
</evidence>
<evidence type="ECO:0000313" key="9">
    <source>
        <dbReference type="Proteomes" id="UP000198346"/>
    </source>
</evidence>
<accession>A0A239PZ63</accession>
<dbReference type="PROSITE" id="PS00105">
    <property type="entry name" value="AA_TRANSFER_CLASS_1"/>
    <property type="match status" value="1"/>
</dbReference>
<evidence type="ECO:0000313" key="8">
    <source>
        <dbReference type="EMBL" id="SNT75368.1"/>
    </source>
</evidence>
<evidence type="ECO:0000259" key="7">
    <source>
        <dbReference type="Pfam" id="PF00155"/>
    </source>
</evidence>
<dbReference type="GO" id="GO:0016212">
    <property type="term" value="F:kynurenine-oxoglutarate transaminase activity"/>
    <property type="evidence" value="ECO:0007669"/>
    <property type="project" value="TreeGrafter"/>
</dbReference>
<dbReference type="CDD" id="cd00609">
    <property type="entry name" value="AAT_like"/>
    <property type="match status" value="1"/>
</dbReference>
<dbReference type="Proteomes" id="UP000198346">
    <property type="component" value="Unassembled WGS sequence"/>
</dbReference>
<evidence type="ECO:0000256" key="5">
    <source>
        <dbReference type="ARBA" id="ARBA00022898"/>
    </source>
</evidence>
<dbReference type="InterPro" id="IPR051326">
    <property type="entry name" value="Kynurenine-oxoglutarate_AT"/>
</dbReference>
<feature type="domain" description="Aminotransferase class I/classII large" evidence="7">
    <location>
        <begin position="30"/>
        <end position="383"/>
    </location>
</feature>
<dbReference type="FunFam" id="3.40.640.10:FF:000024">
    <property type="entry name" value="Kynurenine--oxoglutarate transaminase 3"/>
    <property type="match status" value="1"/>
</dbReference>
<dbReference type="SUPFAM" id="SSF53383">
    <property type="entry name" value="PLP-dependent transferases"/>
    <property type="match status" value="1"/>
</dbReference>
<evidence type="ECO:0000256" key="6">
    <source>
        <dbReference type="RuleBase" id="RU000481"/>
    </source>
</evidence>
<dbReference type="RefSeq" id="WP_089413130.1">
    <property type="nucleotide sequence ID" value="NZ_FZQA01000008.1"/>
</dbReference>
<reference evidence="8 9" key="1">
    <citation type="submission" date="2017-07" db="EMBL/GenBank/DDBJ databases">
        <authorList>
            <person name="Sun Z.S."/>
            <person name="Albrecht U."/>
            <person name="Echele G."/>
            <person name="Lee C.C."/>
        </authorList>
    </citation>
    <scope>NUCLEOTIDE SEQUENCE [LARGE SCALE GENOMIC DNA]</scope>
    <source>
        <strain evidence="8 9">CGMCC 1.12710</strain>
    </source>
</reference>
<dbReference type="NCBIfam" id="NF006488">
    <property type="entry name" value="PRK08912.1"/>
    <property type="match status" value="1"/>
</dbReference>
<comment type="similarity">
    <text evidence="2 6">Belongs to the class-I pyridoxal-phosphate-dependent aminotransferase family.</text>
</comment>
<dbReference type="Gene3D" id="3.90.1150.10">
    <property type="entry name" value="Aspartate Aminotransferase, domain 1"/>
    <property type="match status" value="1"/>
</dbReference>
<dbReference type="AlphaFoldDB" id="A0A239PZ63"/>
<organism evidence="8 9">
    <name type="scientific">Amphiplicatus metriothermophilus</name>
    <dbReference type="NCBI Taxonomy" id="1519374"/>
    <lineage>
        <taxon>Bacteria</taxon>
        <taxon>Pseudomonadati</taxon>
        <taxon>Pseudomonadota</taxon>
        <taxon>Alphaproteobacteria</taxon>
        <taxon>Parvularculales</taxon>
        <taxon>Parvularculaceae</taxon>
        <taxon>Amphiplicatus</taxon>
    </lineage>
</organism>
<dbReference type="GO" id="GO:0005737">
    <property type="term" value="C:cytoplasm"/>
    <property type="evidence" value="ECO:0007669"/>
    <property type="project" value="TreeGrafter"/>
</dbReference>
<dbReference type="Gene3D" id="3.40.640.10">
    <property type="entry name" value="Type I PLP-dependent aspartate aminotransferase-like (Major domain)"/>
    <property type="match status" value="1"/>
</dbReference>
<dbReference type="InterPro" id="IPR015422">
    <property type="entry name" value="PyrdxlP-dep_Trfase_small"/>
</dbReference>
<dbReference type="GO" id="GO:0030170">
    <property type="term" value="F:pyridoxal phosphate binding"/>
    <property type="evidence" value="ECO:0007669"/>
    <property type="project" value="InterPro"/>
</dbReference>
<dbReference type="PANTHER" id="PTHR43807">
    <property type="entry name" value="FI04487P"/>
    <property type="match status" value="1"/>
</dbReference>
<dbReference type="InterPro" id="IPR004839">
    <property type="entry name" value="Aminotransferase_I/II_large"/>
</dbReference>
<proteinExistence type="inferred from homology"/>
<evidence type="ECO:0000256" key="2">
    <source>
        <dbReference type="ARBA" id="ARBA00007441"/>
    </source>
</evidence>
<dbReference type="Pfam" id="PF00155">
    <property type="entry name" value="Aminotran_1_2"/>
    <property type="match status" value="1"/>
</dbReference>
<dbReference type="InterPro" id="IPR015421">
    <property type="entry name" value="PyrdxlP-dep_Trfase_major"/>
</dbReference>
<keyword evidence="5" id="KW-0663">Pyridoxal phosphate</keyword>
<gene>
    <name evidence="8" type="ORF">SAMN06297382_2702</name>
</gene>
<protein>
    <recommendedName>
        <fullName evidence="6">Aminotransferase</fullName>
        <ecNumber evidence="6">2.6.1.-</ecNumber>
    </recommendedName>
</protein>
<evidence type="ECO:0000256" key="4">
    <source>
        <dbReference type="ARBA" id="ARBA00022679"/>
    </source>
</evidence>
<comment type="cofactor">
    <cofactor evidence="1 6">
        <name>pyridoxal 5'-phosphate</name>
        <dbReference type="ChEBI" id="CHEBI:597326"/>
    </cofactor>
</comment>
<dbReference type="InterPro" id="IPR015424">
    <property type="entry name" value="PyrdxlP-dep_Trfase"/>
</dbReference>
<name>A0A239PZ63_9PROT</name>
<dbReference type="OrthoDB" id="9763453at2"/>